<sequence>MPSEFIWLLYLDRALVPSNLWRLRGNDHTYWGTQHASHIEAWYQWRLRVRDGPAIATEVLSYPTDEYIRWYRGITRVYIGNSANRDICSHGYQLADGRVREESVDDYPEIHGLHRWYLGLHSITTRYLADIPVQPSRRRPREHVPDRGAHGVKRDACRQPDRGAGGGRPPVPPVPHRHEHVDPGHVEVERGEGSGGRQPTVDPFDSPNLDIPSFSSGLTPAS</sequence>
<evidence type="ECO:0000313" key="1">
    <source>
        <dbReference type="EMBL" id="KAI5682356.1"/>
    </source>
</evidence>
<keyword evidence="2" id="KW-1185">Reference proteome</keyword>
<evidence type="ECO:0000313" key="2">
    <source>
        <dbReference type="Proteomes" id="UP001060085"/>
    </source>
</evidence>
<dbReference type="EMBL" id="CM044701">
    <property type="protein sequence ID" value="KAI5682356.1"/>
    <property type="molecule type" value="Genomic_DNA"/>
</dbReference>
<proteinExistence type="predicted"/>
<dbReference type="Proteomes" id="UP001060085">
    <property type="component" value="Linkage Group LG01"/>
</dbReference>
<reference evidence="2" key="1">
    <citation type="journal article" date="2023" name="Nat. Plants">
        <title>Single-cell RNA sequencing provides a high-resolution roadmap for understanding the multicellular compartmentation of specialized metabolism.</title>
        <authorList>
            <person name="Sun S."/>
            <person name="Shen X."/>
            <person name="Li Y."/>
            <person name="Li Y."/>
            <person name="Wang S."/>
            <person name="Li R."/>
            <person name="Zhang H."/>
            <person name="Shen G."/>
            <person name="Guo B."/>
            <person name="Wei J."/>
            <person name="Xu J."/>
            <person name="St-Pierre B."/>
            <person name="Chen S."/>
            <person name="Sun C."/>
        </authorList>
    </citation>
    <scope>NUCLEOTIDE SEQUENCE [LARGE SCALE GENOMIC DNA]</scope>
</reference>
<accession>A0ACC0CBP5</accession>
<protein>
    <submittedName>
        <fullName evidence="1">Uncharacterized protein</fullName>
    </submittedName>
</protein>
<comment type="caution">
    <text evidence="1">The sequence shown here is derived from an EMBL/GenBank/DDBJ whole genome shotgun (WGS) entry which is preliminary data.</text>
</comment>
<organism evidence="1 2">
    <name type="scientific">Catharanthus roseus</name>
    <name type="common">Madagascar periwinkle</name>
    <name type="synonym">Vinca rosea</name>
    <dbReference type="NCBI Taxonomy" id="4058"/>
    <lineage>
        <taxon>Eukaryota</taxon>
        <taxon>Viridiplantae</taxon>
        <taxon>Streptophyta</taxon>
        <taxon>Embryophyta</taxon>
        <taxon>Tracheophyta</taxon>
        <taxon>Spermatophyta</taxon>
        <taxon>Magnoliopsida</taxon>
        <taxon>eudicotyledons</taxon>
        <taxon>Gunneridae</taxon>
        <taxon>Pentapetalae</taxon>
        <taxon>asterids</taxon>
        <taxon>lamiids</taxon>
        <taxon>Gentianales</taxon>
        <taxon>Apocynaceae</taxon>
        <taxon>Rauvolfioideae</taxon>
        <taxon>Vinceae</taxon>
        <taxon>Catharanthinae</taxon>
        <taxon>Catharanthus</taxon>
    </lineage>
</organism>
<gene>
    <name evidence="1" type="ORF">M9H77_03584</name>
</gene>
<name>A0ACC0CBP5_CATRO</name>